<dbReference type="GeneID" id="10836683"/>
<comment type="subcellular location">
    <subcellularLocation>
        <location evidence="1 7">Cell membrane</location>
        <topology evidence="1 7">Multi-pass membrane protein</topology>
    </subcellularLocation>
</comment>
<comment type="similarity">
    <text evidence="7">Belongs to the binding-protein-dependent transport system permease family.</text>
</comment>
<dbReference type="KEGG" id="pya:PYCH_01010"/>
<evidence type="ECO:0000256" key="2">
    <source>
        <dbReference type="ARBA" id="ARBA00022448"/>
    </source>
</evidence>
<evidence type="ECO:0000256" key="4">
    <source>
        <dbReference type="ARBA" id="ARBA00022692"/>
    </source>
</evidence>
<dbReference type="CDD" id="cd06261">
    <property type="entry name" value="TM_PBP2"/>
    <property type="match status" value="1"/>
</dbReference>
<feature type="transmembrane region" description="Helical" evidence="7">
    <location>
        <begin position="188"/>
        <end position="207"/>
    </location>
</feature>
<reference evidence="9 10" key="1">
    <citation type="journal article" date="2011" name="J. Bacteriol.">
        <title>Complete genome sequence of the obligate piezophilic hyperthermophilic archaeon Pyrococcus yayanosii CH1.</title>
        <authorList>
            <person name="Jun X."/>
            <person name="Lupeng L."/>
            <person name="Minjuan X."/>
            <person name="Oger P."/>
            <person name="Fengping W."/>
            <person name="Jebbar M."/>
            <person name="Xiang X."/>
        </authorList>
    </citation>
    <scope>NUCLEOTIDE SEQUENCE [LARGE SCALE GENOMIC DNA]</scope>
    <source>
        <strain evidence="10">CH1 / JCM 16557</strain>
    </source>
</reference>
<evidence type="ECO:0000256" key="6">
    <source>
        <dbReference type="ARBA" id="ARBA00023136"/>
    </source>
</evidence>
<proteinExistence type="inferred from homology"/>
<feature type="domain" description="ABC transmembrane type-1" evidence="8">
    <location>
        <begin position="112"/>
        <end position="317"/>
    </location>
</feature>
<protein>
    <submittedName>
        <fullName evidence="9">ABC-type dipeptide/oligopeptide transport system, permease protein</fullName>
    </submittedName>
</protein>
<dbReference type="OrthoDB" id="44105at2157"/>
<gene>
    <name evidence="9" type="ordered locus">PYCH_01010</name>
</gene>
<keyword evidence="3" id="KW-1003">Cell membrane</keyword>
<accession>F8AIP6</accession>
<dbReference type="GO" id="GO:0055085">
    <property type="term" value="P:transmembrane transport"/>
    <property type="evidence" value="ECO:0007669"/>
    <property type="project" value="InterPro"/>
</dbReference>
<dbReference type="RefSeq" id="WP_013904870.1">
    <property type="nucleotide sequence ID" value="NC_015680.1"/>
</dbReference>
<evidence type="ECO:0000256" key="7">
    <source>
        <dbReference type="RuleBase" id="RU363032"/>
    </source>
</evidence>
<feature type="transmembrane region" description="Helical" evidence="7">
    <location>
        <begin position="296"/>
        <end position="317"/>
    </location>
</feature>
<dbReference type="Proteomes" id="UP000008386">
    <property type="component" value="Chromosome"/>
</dbReference>
<keyword evidence="6 7" id="KW-0472">Membrane</keyword>
<dbReference type="InterPro" id="IPR035906">
    <property type="entry name" value="MetI-like_sf"/>
</dbReference>
<keyword evidence="5 7" id="KW-1133">Transmembrane helix</keyword>
<dbReference type="GO" id="GO:0005886">
    <property type="term" value="C:plasma membrane"/>
    <property type="evidence" value="ECO:0007669"/>
    <property type="project" value="UniProtKB-SubCell"/>
</dbReference>
<dbReference type="STRING" id="529709.PYCH_01010"/>
<dbReference type="SUPFAM" id="SSF161098">
    <property type="entry name" value="MetI-like"/>
    <property type="match status" value="1"/>
</dbReference>
<dbReference type="AlphaFoldDB" id="F8AIP6"/>
<feature type="transmembrane region" description="Helical" evidence="7">
    <location>
        <begin position="12"/>
        <end position="31"/>
    </location>
</feature>
<feature type="transmembrane region" description="Helical" evidence="7">
    <location>
        <begin position="147"/>
        <end position="168"/>
    </location>
</feature>
<dbReference type="EMBL" id="CP002779">
    <property type="protein sequence ID" value="AEH23812.1"/>
    <property type="molecule type" value="Genomic_DNA"/>
</dbReference>
<evidence type="ECO:0000256" key="5">
    <source>
        <dbReference type="ARBA" id="ARBA00022989"/>
    </source>
</evidence>
<dbReference type="Gene3D" id="1.10.3720.10">
    <property type="entry name" value="MetI-like"/>
    <property type="match status" value="1"/>
</dbReference>
<dbReference type="HOGENOM" id="CLU_843637_0_0_2"/>
<name>F8AIP6_PYRYC</name>
<evidence type="ECO:0000313" key="10">
    <source>
        <dbReference type="Proteomes" id="UP000008386"/>
    </source>
</evidence>
<sequence length="329" mass="36908">MGISAEKILKISGIYLTLFLLMIIIAGAVGMKISRIYANEAVDYIKVTNQNFYRELVENASKENISPEEYYYRLLLSRVSKSNNIILVGLGMLRRSKLYLKNTPNLDLSRAILVSLGIMAGSFCIALLIGTFLGLKFLRSKAIGVMARFFTGVPSWWVGVVLILIFVTKLKILSISDIAISAPSLTRYVLPVTTLVLIYVWEIANFVSYEAPKELTMPYTLADRAKGLPERIVRKHVLRNIAITLSSFSFQKFGELFTDFVAIDVLFGLGGLGSLLKQSFVREIVPPYGVIVRFNYHLFFVVTLTIMTILFLISILLETIRGILDPRVS</sequence>
<dbReference type="PANTHER" id="PTHR30465:SF0">
    <property type="entry name" value="OLIGOPEPTIDE TRANSPORT SYSTEM PERMEASE PROTEIN APPB"/>
    <property type="match status" value="1"/>
</dbReference>
<evidence type="ECO:0000256" key="3">
    <source>
        <dbReference type="ARBA" id="ARBA00022475"/>
    </source>
</evidence>
<dbReference type="PANTHER" id="PTHR30465">
    <property type="entry name" value="INNER MEMBRANE ABC TRANSPORTER"/>
    <property type="match status" value="1"/>
</dbReference>
<feature type="transmembrane region" description="Helical" evidence="7">
    <location>
        <begin position="111"/>
        <end position="135"/>
    </location>
</feature>
<evidence type="ECO:0000313" key="9">
    <source>
        <dbReference type="EMBL" id="AEH23812.1"/>
    </source>
</evidence>
<dbReference type="Pfam" id="PF00528">
    <property type="entry name" value="BPD_transp_1"/>
    <property type="match status" value="1"/>
</dbReference>
<dbReference type="PROSITE" id="PS50928">
    <property type="entry name" value="ABC_TM1"/>
    <property type="match status" value="1"/>
</dbReference>
<evidence type="ECO:0000256" key="1">
    <source>
        <dbReference type="ARBA" id="ARBA00004651"/>
    </source>
</evidence>
<keyword evidence="10" id="KW-1185">Reference proteome</keyword>
<organism evidence="9 10">
    <name type="scientific">Pyrococcus yayanosii (strain CH1 / JCM 16557)</name>
    <dbReference type="NCBI Taxonomy" id="529709"/>
    <lineage>
        <taxon>Archaea</taxon>
        <taxon>Methanobacteriati</taxon>
        <taxon>Methanobacteriota</taxon>
        <taxon>Thermococci</taxon>
        <taxon>Thermococcales</taxon>
        <taxon>Thermococcaceae</taxon>
        <taxon>Pyrococcus</taxon>
    </lineage>
</organism>
<dbReference type="InterPro" id="IPR000515">
    <property type="entry name" value="MetI-like"/>
</dbReference>
<keyword evidence="4 7" id="KW-0812">Transmembrane</keyword>
<dbReference type="eggNOG" id="arCOG00751">
    <property type="taxonomic scope" value="Archaea"/>
</dbReference>
<keyword evidence="2 7" id="KW-0813">Transport</keyword>
<evidence type="ECO:0000259" key="8">
    <source>
        <dbReference type="PROSITE" id="PS50928"/>
    </source>
</evidence>